<evidence type="ECO:0000256" key="4">
    <source>
        <dbReference type="ARBA" id="ARBA00022475"/>
    </source>
</evidence>
<keyword evidence="7 8" id="KW-0472">Membrane</keyword>
<dbReference type="InterPro" id="IPR004776">
    <property type="entry name" value="Mem_transp_PIN-like"/>
</dbReference>
<feature type="transmembrane region" description="Helical" evidence="8">
    <location>
        <begin position="102"/>
        <end position="121"/>
    </location>
</feature>
<keyword evidence="4" id="KW-1003">Cell membrane</keyword>
<dbReference type="EMBL" id="AATS01000003">
    <property type="protein sequence ID" value="EAU55399.1"/>
    <property type="molecule type" value="Genomic_DNA"/>
</dbReference>
<dbReference type="RefSeq" id="WP_009849862.1">
    <property type="nucleotide sequence ID" value="NZ_DS022294.1"/>
</dbReference>
<keyword evidence="10" id="KW-1185">Reference proteome</keyword>
<gene>
    <name evidence="9" type="ORF">SPV1_11721</name>
</gene>
<keyword evidence="6 8" id="KW-1133">Transmembrane helix</keyword>
<comment type="similarity">
    <text evidence="2">Belongs to the auxin efflux carrier (TC 2.A.69) family.</text>
</comment>
<dbReference type="Gene3D" id="1.20.1530.20">
    <property type="match status" value="1"/>
</dbReference>
<sequence length="311" mass="33137">MINVLFGMAAIILTGIVWRLVLGGKSAETMRSHLAQAVYHIFLPALVLHVLWQFPVGLNTLRVPIVAALSVLLSLLAAFLLYGNGKLVRAFMPGTPDKAVGALLLACAFGNFSYLGLPVLSQTFGSWAQVVAIHFDLLASTPLLFTVGIILARYYGTAGEGMHPLVSLLRVPAIWAAAAGLILSVFAVPMPAWLGESLSTLGAAVVPLMLLSVGMALRWQAGWLPRIPVLLPVMVIQLLLMPLIAWGSAIGVGMPDKFLAPVVIEGAMPTMVLGLVICDRFKLDVSLYAEAVTLTTLLSLLTLPLWLQAVS</sequence>
<comment type="caution">
    <text evidence="9">The sequence shown here is derived from an EMBL/GenBank/DDBJ whole genome shotgun (WGS) entry which is preliminary data.</text>
</comment>
<dbReference type="OrthoDB" id="5291198at2"/>
<evidence type="ECO:0000256" key="3">
    <source>
        <dbReference type="ARBA" id="ARBA00022448"/>
    </source>
</evidence>
<feature type="transmembrane region" description="Helical" evidence="8">
    <location>
        <begin position="258"/>
        <end position="278"/>
    </location>
</feature>
<name>Q0F0Z2_9PROT</name>
<dbReference type="GO" id="GO:0055085">
    <property type="term" value="P:transmembrane transport"/>
    <property type="evidence" value="ECO:0007669"/>
    <property type="project" value="InterPro"/>
</dbReference>
<evidence type="ECO:0000256" key="8">
    <source>
        <dbReference type="SAM" id="Phobius"/>
    </source>
</evidence>
<feature type="transmembrane region" description="Helical" evidence="8">
    <location>
        <begin position="173"/>
        <end position="192"/>
    </location>
</feature>
<feature type="transmembrane region" description="Helical" evidence="8">
    <location>
        <begin position="229"/>
        <end position="252"/>
    </location>
</feature>
<feature type="transmembrane region" description="Helical" evidence="8">
    <location>
        <begin position="61"/>
        <end position="82"/>
    </location>
</feature>
<evidence type="ECO:0000256" key="2">
    <source>
        <dbReference type="ARBA" id="ARBA00010145"/>
    </source>
</evidence>
<evidence type="ECO:0000256" key="1">
    <source>
        <dbReference type="ARBA" id="ARBA00004651"/>
    </source>
</evidence>
<keyword evidence="5 8" id="KW-0812">Transmembrane</keyword>
<dbReference type="GO" id="GO:0005886">
    <property type="term" value="C:plasma membrane"/>
    <property type="evidence" value="ECO:0007669"/>
    <property type="project" value="UniProtKB-SubCell"/>
</dbReference>
<feature type="transmembrane region" description="Helical" evidence="8">
    <location>
        <begin position="6"/>
        <end position="22"/>
    </location>
</feature>
<dbReference type="InterPro" id="IPR038770">
    <property type="entry name" value="Na+/solute_symporter_sf"/>
</dbReference>
<evidence type="ECO:0000313" key="9">
    <source>
        <dbReference type="EMBL" id="EAU55399.1"/>
    </source>
</evidence>
<feature type="transmembrane region" description="Helical" evidence="8">
    <location>
        <begin position="34"/>
        <end position="55"/>
    </location>
</feature>
<feature type="transmembrane region" description="Helical" evidence="8">
    <location>
        <begin position="285"/>
        <end position="307"/>
    </location>
</feature>
<organism evidence="9 10">
    <name type="scientific">Mariprofundus ferrooxydans PV-1</name>
    <dbReference type="NCBI Taxonomy" id="314345"/>
    <lineage>
        <taxon>Bacteria</taxon>
        <taxon>Pseudomonadati</taxon>
        <taxon>Pseudomonadota</taxon>
        <taxon>Candidatius Mariprofundia</taxon>
        <taxon>Mariprofundales</taxon>
        <taxon>Mariprofundaceae</taxon>
        <taxon>Mariprofundus</taxon>
    </lineage>
</organism>
<dbReference type="Proteomes" id="UP000005297">
    <property type="component" value="Unassembled WGS sequence"/>
</dbReference>
<proteinExistence type="inferred from homology"/>
<evidence type="ECO:0000256" key="7">
    <source>
        <dbReference type="ARBA" id="ARBA00023136"/>
    </source>
</evidence>
<protein>
    <submittedName>
        <fullName evidence="9">Auxin Efflux Carrier</fullName>
    </submittedName>
</protein>
<comment type="subcellular location">
    <subcellularLocation>
        <location evidence="1">Cell membrane</location>
        <topology evidence="1">Multi-pass membrane protein</topology>
    </subcellularLocation>
</comment>
<evidence type="ECO:0000256" key="5">
    <source>
        <dbReference type="ARBA" id="ARBA00022692"/>
    </source>
</evidence>
<feature type="transmembrane region" description="Helical" evidence="8">
    <location>
        <begin position="198"/>
        <end position="217"/>
    </location>
</feature>
<accession>Q0F0Z2</accession>
<keyword evidence="3" id="KW-0813">Transport</keyword>
<evidence type="ECO:0000313" key="10">
    <source>
        <dbReference type="Proteomes" id="UP000005297"/>
    </source>
</evidence>
<dbReference type="AlphaFoldDB" id="Q0F0Z2"/>
<dbReference type="PANTHER" id="PTHR36838">
    <property type="entry name" value="AUXIN EFFLUX CARRIER FAMILY PROTEIN"/>
    <property type="match status" value="1"/>
</dbReference>
<dbReference type="STRING" id="314344.AL013_06865"/>
<dbReference type="Pfam" id="PF03547">
    <property type="entry name" value="Mem_trans"/>
    <property type="match status" value="1"/>
</dbReference>
<feature type="transmembrane region" description="Helical" evidence="8">
    <location>
        <begin position="127"/>
        <end position="152"/>
    </location>
</feature>
<reference evidence="9 10" key="1">
    <citation type="submission" date="2006-09" db="EMBL/GenBank/DDBJ databases">
        <authorList>
            <person name="Emerson D."/>
            <person name="Ferriera S."/>
            <person name="Johnson J."/>
            <person name="Kravitz S."/>
            <person name="Halpern A."/>
            <person name="Remington K."/>
            <person name="Beeson K."/>
            <person name="Tran B."/>
            <person name="Rogers Y.-H."/>
            <person name="Friedman R."/>
            <person name="Venter J.C."/>
        </authorList>
    </citation>
    <scope>NUCLEOTIDE SEQUENCE [LARGE SCALE GENOMIC DNA]</scope>
    <source>
        <strain evidence="9 10">PV-1</strain>
    </source>
</reference>
<evidence type="ECO:0000256" key="6">
    <source>
        <dbReference type="ARBA" id="ARBA00022989"/>
    </source>
</evidence>
<dbReference type="eggNOG" id="COG0679">
    <property type="taxonomic scope" value="Bacteria"/>
</dbReference>
<dbReference type="InParanoid" id="Q0F0Z2"/>
<dbReference type="HOGENOM" id="CLU_056175_5_2_0"/>
<dbReference type="PANTHER" id="PTHR36838:SF1">
    <property type="entry name" value="SLR1864 PROTEIN"/>
    <property type="match status" value="1"/>
</dbReference>